<dbReference type="AlphaFoldDB" id="A0A835V487"/>
<accession>A0A835V487</accession>
<gene>
    <name evidence="1" type="ORF">HPP92_011229</name>
</gene>
<dbReference type="EMBL" id="JADCNM010000005">
    <property type="protein sequence ID" value="KAG0483145.1"/>
    <property type="molecule type" value="Genomic_DNA"/>
</dbReference>
<reference evidence="1 2" key="1">
    <citation type="journal article" date="2020" name="Nat. Food">
        <title>A phased Vanilla planifolia genome enables genetic improvement of flavour and production.</title>
        <authorList>
            <person name="Hasing T."/>
            <person name="Tang H."/>
            <person name="Brym M."/>
            <person name="Khazi F."/>
            <person name="Huang T."/>
            <person name="Chambers A.H."/>
        </authorList>
    </citation>
    <scope>NUCLEOTIDE SEQUENCE [LARGE SCALE GENOMIC DNA]</scope>
    <source>
        <tissue evidence="1">Leaf</tissue>
    </source>
</reference>
<evidence type="ECO:0000313" key="1">
    <source>
        <dbReference type="EMBL" id="KAG0483145.1"/>
    </source>
</evidence>
<organism evidence="1 2">
    <name type="scientific">Vanilla planifolia</name>
    <name type="common">Vanilla</name>
    <dbReference type="NCBI Taxonomy" id="51239"/>
    <lineage>
        <taxon>Eukaryota</taxon>
        <taxon>Viridiplantae</taxon>
        <taxon>Streptophyta</taxon>
        <taxon>Embryophyta</taxon>
        <taxon>Tracheophyta</taxon>
        <taxon>Spermatophyta</taxon>
        <taxon>Magnoliopsida</taxon>
        <taxon>Liliopsida</taxon>
        <taxon>Asparagales</taxon>
        <taxon>Orchidaceae</taxon>
        <taxon>Vanilloideae</taxon>
        <taxon>Vanilleae</taxon>
        <taxon>Vanilla</taxon>
    </lineage>
</organism>
<sequence length="86" mass="8709">MQATVAGAAAGEVMEAEVEVEVAAVAGEVMEAEAEVEVAVVVATAGEVMEAAVAMEDTEGSCFRSLAGVPHSVQRVISFRAPVCVT</sequence>
<protein>
    <submittedName>
        <fullName evidence="1">Uncharacterized protein</fullName>
    </submittedName>
</protein>
<evidence type="ECO:0000313" key="2">
    <source>
        <dbReference type="Proteomes" id="UP000639772"/>
    </source>
</evidence>
<proteinExistence type="predicted"/>
<dbReference type="Proteomes" id="UP000639772">
    <property type="component" value="Unassembled WGS sequence"/>
</dbReference>
<name>A0A835V487_VANPL</name>
<comment type="caution">
    <text evidence="1">The sequence shown here is derived from an EMBL/GenBank/DDBJ whole genome shotgun (WGS) entry which is preliminary data.</text>
</comment>